<gene>
    <name evidence="2" type="ORF">GCM10010094_58490</name>
</gene>
<dbReference type="EMBL" id="BMPQ01000017">
    <property type="protein sequence ID" value="GGK89849.1"/>
    <property type="molecule type" value="Genomic_DNA"/>
</dbReference>
<feature type="compositionally biased region" description="Low complexity" evidence="1">
    <location>
        <begin position="1"/>
        <end position="13"/>
    </location>
</feature>
<keyword evidence="3" id="KW-1185">Reference proteome</keyword>
<evidence type="ECO:0000256" key="1">
    <source>
        <dbReference type="SAM" id="MobiDB-lite"/>
    </source>
</evidence>
<protein>
    <submittedName>
        <fullName evidence="2">Uncharacterized protein</fullName>
    </submittedName>
</protein>
<dbReference type="AlphaFoldDB" id="A0A917R599"/>
<evidence type="ECO:0000313" key="2">
    <source>
        <dbReference type="EMBL" id="GGK89849.1"/>
    </source>
</evidence>
<proteinExistence type="predicted"/>
<reference evidence="2" key="2">
    <citation type="submission" date="2020-09" db="EMBL/GenBank/DDBJ databases">
        <authorList>
            <person name="Sun Q."/>
            <person name="Ohkuma M."/>
        </authorList>
    </citation>
    <scope>NUCLEOTIDE SEQUENCE</scope>
    <source>
        <strain evidence="2">JCM 3035</strain>
    </source>
</reference>
<dbReference type="Proteomes" id="UP000637788">
    <property type="component" value="Unassembled WGS sequence"/>
</dbReference>
<name>A0A917R599_9ACTN</name>
<comment type="caution">
    <text evidence="2">The sequence shown here is derived from an EMBL/GenBank/DDBJ whole genome shotgun (WGS) entry which is preliminary data.</text>
</comment>
<evidence type="ECO:0000313" key="3">
    <source>
        <dbReference type="Proteomes" id="UP000637788"/>
    </source>
</evidence>
<reference evidence="2" key="1">
    <citation type="journal article" date="2014" name="Int. J. Syst. Evol. Microbiol.">
        <title>Complete genome sequence of Corynebacterium casei LMG S-19264T (=DSM 44701T), isolated from a smear-ripened cheese.</title>
        <authorList>
            <consortium name="US DOE Joint Genome Institute (JGI-PGF)"/>
            <person name="Walter F."/>
            <person name="Albersmeier A."/>
            <person name="Kalinowski J."/>
            <person name="Ruckert C."/>
        </authorList>
    </citation>
    <scope>NUCLEOTIDE SEQUENCE</scope>
    <source>
        <strain evidence="2">JCM 3035</strain>
    </source>
</reference>
<sequence>MPSGSAGAGPLAAMRQSEEEAASNAVRSGLWAFGRGAGVLEVSGMDHGYQRPFGVR</sequence>
<feature type="region of interest" description="Disordered" evidence="1">
    <location>
        <begin position="1"/>
        <end position="20"/>
    </location>
</feature>
<accession>A0A917R599</accession>
<organism evidence="2 3">
    <name type="scientific">Streptomyces flaveus</name>
    <dbReference type="NCBI Taxonomy" id="66370"/>
    <lineage>
        <taxon>Bacteria</taxon>
        <taxon>Bacillati</taxon>
        <taxon>Actinomycetota</taxon>
        <taxon>Actinomycetes</taxon>
        <taxon>Kitasatosporales</taxon>
        <taxon>Streptomycetaceae</taxon>
        <taxon>Streptomyces</taxon>
        <taxon>Streptomyces aurantiacus group</taxon>
    </lineage>
</organism>